<proteinExistence type="predicted"/>
<name>A0A8S5RVU6_9CAUD</name>
<evidence type="ECO:0000313" key="1">
    <source>
        <dbReference type="EMBL" id="DAF42902.1"/>
    </source>
</evidence>
<accession>A0A8S5RVU6</accession>
<reference evidence="1" key="1">
    <citation type="journal article" date="2021" name="Proc. Natl. Acad. Sci. U.S.A.">
        <title>A Catalog of Tens of Thousands of Viruses from Human Metagenomes Reveals Hidden Associations with Chronic Diseases.</title>
        <authorList>
            <person name="Tisza M.J."/>
            <person name="Buck C.B."/>
        </authorList>
    </citation>
    <scope>NUCLEOTIDE SEQUENCE</scope>
    <source>
        <strain evidence="1">CtHip2</strain>
    </source>
</reference>
<organism evidence="1">
    <name type="scientific">Siphoviridae sp. ctHip2</name>
    <dbReference type="NCBI Taxonomy" id="2827830"/>
    <lineage>
        <taxon>Viruses</taxon>
        <taxon>Duplodnaviria</taxon>
        <taxon>Heunggongvirae</taxon>
        <taxon>Uroviricota</taxon>
        <taxon>Caudoviricetes</taxon>
    </lineage>
</organism>
<dbReference type="EMBL" id="BK032497">
    <property type="protein sequence ID" value="DAF42902.1"/>
    <property type="molecule type" value="Genomic_DNA"/>
</dbReference>
<protein>
    <submittedName>
        <fullName evidence="1">Uncharacterized protein</fullName>
    </submittedName>
</protein>
<sequence length="159" mass="18128">MKKRLEVKIIDTARRLNRRVKSEYTLLNLNEIFTGTEEFDYVAAAKLGVLDKYKTILETGVIADVDKSWSSNSVLGKIVGNDKIVKLVNAELAELFPADVFEQSENSTYLKFNPKNADKIRKIDIITWLRTQPNFYRDGSTYGLSTKVNGATYHTKILF</sequence>